<evidence type="ECO:0000256" key="1">
    <source>
        <dbReference type="SAM" id="Phobius"/>
    </source>
</evidence>
<keyword evidence="3" id="KW-1185">Reference proteome</keyword>
<keyword evidence="1" id="KW-1133">Transmembrane helix</keyword>
<protein>
    <submittedName>
        <fullName evidence="2">Uncharacterized protein</fullName>
    </submittedName>
</protein>
<proteinExistence type="predicted"/>
<keyword evidence="1" id="KW-0812">Transmembrane</keyword>
<dbReference type="EMBL" id="ML978961">
    <property type="protein sequence ID" value="KAF1931218.1"/>
    <property type="molecule type" value="Genomic_DNA"/>
</dbReference>
<dbReference type="OrthoDB" id="3762630at2759"/>
<accession>A0A6A5RW52</accession>
<evidence type="ECO:0000313" key="2">
    <source>
        <dbReference type="EMBL" id="KAF1931218.1"/>
    </source>
</evidence>
<gene>
    <name evidence="2" type="ORF">M421DRAFT_408699</name>
</gene>
<dbReference type="RefSeq" id="XP_033451466.1">
    <property type="nucleotide sequence ID" value="XM_033590355.1"/>
</dbReference>
<organism evidence="2 3">
    <name type="scientific">Didymella exigua CBS 183.55</name>
    <dbReference type="NCBI Taxonomy" id="1150837"/>
    <lineage>
        <taxon>Eukaryota</taxon>
        <taxon>Fungi</taxon>
        <taxon>Dikarya</taxon>
        <taxon>Ascomycota</taxon>
        <taxon>Pezizomycotina</taxon>
        <taxon>Dothideomycetes</taxon>
        <taxon>Pleosporomycetidae</taxon>
        <taxon>Pleosporales</taxon>
        <taxon>Pleosporineae</taxon>
        <taxon>Didymellaceae</taxon>
        <taxon>Didymella</taxon>
    </lineage>
</organism>
<dbReference type="Proteomes" id="UP000800082">
    <property type="component" value="Unassembled WGS sequence"/>
</dbReference>
<sequence>MVDEGNIFMLTWNQDSVATALQNANTTQIYADLDMRMCNRTSAGSLCTYKIVIAYPIREAVAQCRTVFSKISTSTTVQLVTNIIAHQNQSPSSSLPVSDPVSGIQTASRRRETTLLSLLAAATCRHTSERSSTFISTAAHFDRSSTVALRYAAHSANMGWITRFGNWQGDRATPKKNPIQSKHITTGLLCIFSVCACIAFFPLIIIFVPKPQLTEYMPKGIMCATCKEMWYHNRDLFNRKDMLCYGPPTHDRSTSKEEEVMYSEEKRCWALKKGHDKWMRPLHVSDEETKNWGKQAQVVAVRGGPWP</sequence>
<feature type="transmembrane region" description="Helical" evidence="1">
    <location>
        <begin position="184"/>
        <end position="208"/>
    </location>
</feature>
<dbReference type="GeneID" id="54348019"/>
<keyword evidence="1" id="KW-0472">Membrane</keyword>
<reference evidence="2" key="1">
    <citation type="journal article" date="2020" name="Stud. Mycol.">
        <title>101 Dothideomycetes genomes: a test case for predicting lifestyles and emergence of pathogens.</title>
        <authorList>
            <person name="Haridas S."/>
            <person name="Albert R."/>
            <person name="Binder M."/>
            <person name="Bloem J."/>
            <person name="Labutti K."/>
            <person name="Salamov A."/>
            <person name="Andreopoulos B."/>
            <person name="Baker S."/>
            <person name="Barry K."/>
            <person name="Bills G."/>
            <person name="Bluhm B."/>
            <person name="Cannon C."/>
            <person name="Castanera R."/>
            <person name="Culley D."/>
            <person name="Daum C."/>
            <person name="Ezra D."/>
            <person name="Gonzalez J."/>
            <person name="Henrissat B."/>
            <person name="Kuo A."/>
            <person name="Liang C."/>
            <person name="Lipzen A."/>
            <person name="Lutzoni F."/>
            <person name="Magnuson J."/>
            <person name="Mondo S."/>
            <person name="Nolan M."/>
            <person name="Ohm R."/>
            <person name="Pangilinan J."/>
            <person name="Park H.-J."/>
            <person name="Ramirez L."/>
            <person name="Alfaro M."/>
            <person name="Sun H."/>
            <person name="Tritt A."/>
            <person name="Yoshinaga Y."/>
            <person name="Zwiers L.-H."/>
            <person name="Turgeon B."/>
            <person name="Goodwin S."/>
            <person name="Spatafora J."/>
            <person name="Crous P."/>
            <person name="Grigoriev I."/>
        </authorList>
    </citation>
    <scope>NUCLEOTIDE SEQUENCE</scope>
    <source>
        <strain evidence="2">CBS 183.55</strain>
    </source>
</reference>
<name>A0A6A5RW52_9PLEO</name>
<dbReference type="AlphaFoldDB" id="A0A6A5RW52"/>
<evidence type="ECO:0000313" key="3">
    <source>
        <dbReference type="Proteomes" id="UP000800082"/>
    </source>
</evidence>